<dbReference type="AlphaFoldDB" id="A0AAJ1IEP5"/>
<dbReference type="EMBL" id="JAQQAL010000035">
    <property type="protein sequence ID" value="MDC7227864.1"/>
    <property type="molecule type" value="Genomic_DNA"/>
</dbReference>
<dbReference type="Pfam" id="PF01261">
    <property type="entry name" value="AP_endonuc_2"/>
    <property type="match status" value="1"/>
</dbReference>
<feature type="domain" description="Xylose isomerase-like TIM barrel" evidence="1">
    <location>
        <begin position="29"/>
        <end position="274"/>
    </location>
</feature>
<reference evidence="2 3" key="1">
    <citation type="submission" date="2022-12" db="EMBL/GenBank/DDBJ databases">
        <title>Metagenome assembled genome from gulf of manar.</title>
        <authorList>
            <person name="Kohli P."/>
            <person name="Pk S."/>
            <person name="Venkata Ramana C."/>
            <person name="Sasikala C."/>
        </authorList>
    </citation>
    <scope>NUCLEOTIDE SEQUENCE [LARGE SCALE GENOMIC DNA]</scope>
    <source>
        <strain evidence="2">JB008</strain>
    </source>
</reference>
<comment type="caution">
    <text evidence="2">The sequence shown here is derived from an EMBL/GenBank/DDBJ whole genome shotgun (WGS) entry which is preliminary data.</text>
</comment>
<dbReference type="InterPro" id="IPR013022">
    <property type="entry name" value="Xyl_isomerase-like_TIM-brl"/>
</dbReference>
<keyword evidence="2" id="KW-0413">Isomerase</keyword>
<dbReference type="Proteomes" id="UP001221217">
    <property type="component" value="Unassembled WGS sequence"/>
</dbReference>
<dbReference type="GO" id="GO:0016853">
    <property type="term" value="F:isomerase activity"/>
    <property type="evidence" value="ECO:0007669"/>
    <property type="project" value="UniProtKB-KW"/>
</dbReference>
<accession>A0AAJ1IEP5</accession>
<evidence type="ECO:0000259" key="1">
    <source>
        <dbReference type="Pfam" id="PF01261"/>
    </source>
</evidence>
<sequence length="279" mass="30782">MNLSCSMWSLDRTIQENDLKQIDFLKWARGHHLKYVELVSYYLDKEGNAGEIRKTMSEMDMHVSCYTVLQDFSVPDSATNAAFRKDLKNAAILEAPFVRVLSGGTTPGDTGERETIIKELKQACEAADKLGITLLLENVGPHACASGDSLSIIKDVNASNFRINFDTANPLLVEEDPLEALENLIDFTAYVHFKDFITEDSAGYKTLLSNDPSREQKSLAGKSMTGTAAGEGVIPFEEMFRCLKNAGYNGFVSLEYEGTGDAMADTLTSLNYLENLVTD</sequence>
<dbReference type="SUPFAM" id="SSF51658">
    <property type="entry name" value="Xylose isomerase-like"/>
    <property type="match status" value="1"/>
</dbReference>
<name>A0AAJ1IEP5_9SPIO</name>
<dbReference type="InterPro" id="IPR036237">
    <property type="entry name" value="Xyl_isomerase-like_sf"/>
</dbReference>
<proteinExistence type="predicted"/>
<dbReference type="Gene3D" id="3.20.20.150">
    <property type="entry name" value="Divalent-metal-dependent TIM barrel enzymes"/>
    <property type="match status" value="1"/>
</dbReference>
<organism evidence="2 3">
    <name type="scientific">Candidatus Thalassospirochaeta sargassi</name>
    <dbReference type="NCBI Taxonomy" id="3119039"/>
    <lineage>
        <taxon>Bacteria</taxon>
        <taxon>Pseudomonadati</taxon>
        <taxon>Spirochaetota</taxon>
        <taxon>Spirochaetia</taxon>
        <taxon>Spirochaetales</taxon>
        <taxon>Spirochaetaceae</taxon>
        <taxon>Candidatus Thalassospirochaeta</taxon>
    </lineage>
</organism>
<dbReference type="PANTHER" id="PTHR12110:SF53">
    <property type="entry name" value="BLR5974 PROTEIN"/>
    <property type="match status" value="1"/>
</dbReference>
<dbReference type="PANTHER" id="PTHR12110">
    <property type="entry name" value="HYDROXYPYRUVATE ISOMERASE"/>
    <property type="match status" value="1"/>
</dbReference>
<evidence type="ECO:0000313" key="2">
    <source>
        <dbReference type="EMBL" id="MDC7227864.1"/>
    </source>
</evidence>
<protein>
    <submittedName>
        <fullName evidence="2">Sugar phosphate isomerase/epimerase</fullName>
    </submittedName>
</protein>
<dbReference type="InterPro" id="IPR050312">
    <property type="entry name" value="IolE/XylAMocC-like"/>
</dbReference>
<evidence type="ECO:0000313" key="3">
    <source>
        <dbReference type="Proteomes" id="UP001221217"/>
    </source>
</evidence>
<gene>
    <name evidence="2" type="ORF">PQJ61_13950</name>
</gene>